<reference evidence="5 6" key="1">
    <citation type="journal article" date="2020" name="bioRxiv">
        <title>Sequence and annotation of 42 cannabis genomes reveals extensive copy number variation in cannabinoid synthesis and pathogen resistance genes.</title>
        <authorList>
            <person name="Mckernan K.J."/>
            <person name="Helbert Y."/>
            <person name="Kane L.T."/>
            <person name="Ebling H."/>
            <person name="Zhang L."/>
            <person name="Liu B."/>
            <person name="Eaton Z."/>
            <person name="Mclaughlin S."/>
            <person name="Kingan S."/>
            <person name="Baybayan P."/>
            <person name="Concepcion G."/>
            <person name="Jordan M."/>
            <person name="Riva A."/>
            <person name="Barbazuk W."/>
            <person name="Harkins T."/>
        </authorList>
    </citation>
    <scope>NUCLEOTIDE SEQUENCE [LARGE SCALE GENOMIC DNA]</scope>
    <source>
        <strain evidence="6">cv. Jamaican Lion 4</strain>
        <tissue evidence="5">Leaf</tissue>
    </source>
</reference>
<dbReference type="Proteomes" id="UP000583929">
    <property type="component" value="Unassembled WGS sequence"/>
</dbReference>
<organism evidence="5 6">
    <name type="scientific">Cannabis sativa</name>
    <name type="common">Hemp</name>
    <name type="synonym">Marijuana</name>
    <dbReference type="NCBI Taxonomy" id="3483"/>
    <lineage>
        <taxon>Eukaryota</taxon>
        <taxon>Viridiplantae</taxon>
        <taxon>Streptophyta</taxon>
        <taxon>Embryophyta</taxon>
        <taxon>Tracheophyta</taxon>
        <taxon>Spermatophyta</taxon>
        <taxon>Magnoliopsida</taxon>
        <taxon>eudicotyledons</taxon>
        <taxon>Gunneridae</taxon>
        <taxon>Pentapetalae</taxon>
        <taxon>rosids</taxon>
        <taxon>fabids</taxon>
        <taxon>Rosales</taxon>
        <taxon>Cannabaceae</taxon>
        <taxon>Cannabis</taxon>
    </lineage>
</organism>
<evidence type="ECO:0000256" key="1">
    <source>
        <dbReference type="ARBA" id="ARBA00023002"/>
    </source>
</evidence>
<evidence type="ECO:0000313" key="5">
    <source>
        <dbReference type="EMBL" id="KAF4401534.1"/>
    </source>
</evidence>
<dbReference type="SUPFAM" id="SSF48113">
    <property type="entry name" value="Heme-dependent peroxidases"/>
    <property type="match status" value="1"/>
</dbReference>
<protein>
    <recommendedName>
        <fullName evidence="4">Plant heme peroxidase family profile domain-containing protein</fullName>
    </recommendedName>
</protein>
<dbReference type="Gene3D" id="1.10.520.10">
    <property type="match status" value="1"/>
</dbReference>
<dbReference type="PANTHER" id="PTHR31356:SF59">
    <property type="entry name" value="L-ASCORBATE PEROXIDASE 1, CYTOSOLIC"/>
    <property type="match status" value="1"/>
</dbReference>
<dbReference type="InterPro" id="IPR010255">
    <property type="entry name" value="Haem_peroxidase_sf"/>
</dbReference>
<feature type="domain" description="Plant heme peroxidase family profile" evidence="4">
    <location>
        <begin position="22"/>
        <end position="128"/>
    </location>
</feature>
<dbReference type="GO" id="GO:0009507">
    <property type="term" value="C:chloroplast"/>
    <property type="evidence" value="ECO:0007669"/>
    <property type="project" value="TreeGrafter"/>
</dbReference>
<evidence type="ECO:0000313" key="6">
    <source>
        <dbReference type="Proteomes" id="UP000583929"/>
    </source>
</evidence>
<sequence length="138" mass="15065">MSKRYPIVSDDYITAICKARKKLRGVIYAKKLAPLMLRLAWNSAATFDVITRTGGPFGTMRLEAEQNHDANTGLTDAVQCLGDIKKQSLVISYADLYHLAGVVAVEITGGPEIPFHPGREDKPEPPPEGHLPACTKGY</sequence>
<evidence type="ECO:0000259" key="4">
    <source>
        <dbReference type="Pfam" id="PF00141"/>
    </source>
</evidence>
<dbReference type="PANTHER" id="PTHR31356">
    <property type="entry name" value="THYLAKOID LUMENAL 29 KDA PROTEIN, CHLOROPLASTIC-RELATED"/>
    <property type="match status" value="1"/>
</dbReference>
<dbReference type="GO" id="GO:0042744">
    <property type="term" value="P:hydrogen peroxide catabolic process"/>
    <property type="evidence" value="ECO:0007669"/>
    <property type="project" value="TreeGrafter"/>
</dbReference>
<feature type="compositionally biased region" description="Basic and acidic residues" evidence="3">
    <location>
        <begin position="117"/>
        <end position="127"/>
    </location>
</feature>
<dbReference type="AlphaFoldDB" id="A0A7J6I1V1"/>
<comment type="similarity">
    <text evidence="2">Belongs to the peroxidase family.</text>
</comment>
<dbReference type="PRINTS" id="PR00458">
    <property type="entry name" value="PEROXIDASE"/>
</dbReference>
<dbReference type="GO" id="GO:0004601">
    <property type="term" value="F:peroxidase activity"/>
    <property type="evidence" value="ECO:0007669"/>
    <property type="project" value="InterPro"/>
</dbReference>
<dbReference type="GO" id="GO:0000302">
    <property type="term" value="P:response to reactive oxygen species"/>
    <property type="evidence" value="ECO:0007669"/>
    <property type="project" value="TreeGrafter"/>
</dbReference>
<dbReference type="Pfam" id="PF00141">
    <property type="entry name" value="peroxidase"/>
    <property type="match status" value="1"/>
</dbReference>
<dbReference type="InterPro" id="IPR002016">
    <property type="entry name" value="Haem_peroxidase"/>
</dbReference>
<keyword evidence="1" id="KW-0560">Oxidoreductase</keyword>
<proteinExistence type="inferred from homology"/>
<evidence type="ECO:0000256" key="2">
    <source>
        <dbReference type="RuleBase" id="RU004241"/>
    </source>
</evidence>
<gene>
    <name evidence="5" type="ORF">G4B88_001728</name>
</gene>
<accession>A0A7J6I1V1</accession>
<evidence type="ECO:0000256" key="3">
    <source>
        <dbReference type="SAM" id="MobiDB-lite"/>
    </source>
</evidence>
<dbReference type="GO" id="GO:0020037">
    <property type="term" value="F:heme binding"/>
    <property type="evidence" value="ECO:0007669"/>
    <property type="project" value="InterPro"/>
</dbReference>
<dbReference type="EMBL" id="JAATIQ010000012">
    <property type="protein sequence ID" value="KAF4401534.1"/>
    <property type="molecule type" value="Genomic_DNA"/>
</dbReference>
<name>A0A7J6I1V1_CANSA</name>
<comment type="caution">
    <text evidence="5">The sequence shown here is derived from an EMBL/GenBank/DDBJ whole genome shotgun (WGS) entry which is preliminary data.</text>
</comment>
<dbReference type="PRINTS" id="PR00459">
    <property type="entry name" value="ASPEROXIDASE"/>
</dbReference>
<dbReference type="InterPro" id="IPR002207">
    <property type="entry name" value="Peroxidase_I"/>
</dbReference>
<feature type="region of interest" description="Disordered" evidence="3">
    <location>
        <begin position="114"/>
        <end position="138"/>
    </location>
</feature>
<keyword evidence="6" id="KW-1185">Reference proteome</keyword>
<dbReference type="InterPro" id="IPR044831">
    <property type="entry name" value="Ccp1-like"/>
</dbReference>
<dbReference type="GO" id="GO:0034599">
    <property type="term" value="P:cellular response to oxidative stress"/>
    <property type="evidence" value="ECO:0007669"/>
    <property type="project" value="InterPro"/>
</dbReference>